<feature type="signal peptide" evidence="1">
    <location>
        <begin position="1"/>
        <end position="23"/>
    </location>
</feature>
<evidence type="ECO:0008006" key="3">
    <source>
        <dbReference type="Google" id="ProtNLM"/>
    </source>
</evidence>
<reference evidence="2" key="1">
    <citation type="submission" date="2014-11" db="EMBL/GenBank/DDBJ databases">
        <authorList>
            <person name="Amaro Gonzalez C."/>
        </authorList>
    </citation>
    <scope>NUCLEOTIDE SEQUENCE</scope>
</reference>
<dbReference type="AlphaFoldDB" id="A0A0E9W8X3"/>
<keyword evidence="1" id="KW-0732">Signal</keyword>
<dbReference type="EMBL" id="GBXM01022537">
    <property type="protein sequence ID" value="JAH86040.1"/>
    <property type="molecule type" value="Transcribed_RNA"/>
</dbReference>
<protein>
    <recommendedName>
        <fullName evidence="3">Secreted protein</fullName>
    </recommendedName>
</protein>
<name>A0A0E9W8X3_ANGAN</name>
<proteinExistence type="predicted"/>
<organism evidence="2">
    <name type="scientific">Anguilla anguilla</name>
    <name type="common">European freshwater eel</name>
    <name type="synonym">Muraena anguilla</name>
    <dbReference type="NCBI Taxonomy" id="7936"/>
    <lineage>
        <taxon>Eukaryota</taxon>
        <taxon>Metazoa</taxon>
        <taxon>Chordata</taxon>
        <taxon>Craniata</taxon>
        <taxon>Vertebrata</taxon>
        <taxon>Euteleostomi</taxon>
        <taxon>Actinopterygii</taxon>
        <taxon>Neopterygii</taxon>
        <taxon>Teleostei</taxon>
        <taxon>Anguilliformes</taxon>
        <taxon>Anguillidae</taxon>
        <taxon>Anguilla</taxon>
    </lineage>
</organism>
<reference evidence="2" key="2">
    <citation type="journal article" date="2015" name="Fish Shellfish Immunol.">
        <title>Early steps in the European eel (Anguilla anguilla)-Vibrio vulnificus interaction in the gills: Role of the RtxA13 toxin.</title>
        <authorList>
            <person name="Callol A."/>
            <person name="Pajuelo D."/>
            <person name="Ebbesson L."/>
            <person name="Teles M."/>
            <person name="MacKenzie S."/>
            <person name="Amaro C."/>
        </authorList>
    </citation>
    <scope>NUCLEOTIDE SEQUENCE</scope>
</reference>
<feature type="chain" id="PRO_5002434444" description="Secreted protein" evidence="1">
    <location>
        <begin position="24"/>
        <end position="69"/>
    </location>
</feature>
<evidence type="ECO:0000313" key="2">
    <source>
        <dbReference type="EMBL" id="JAH86040.1"/>
    </source>
</evidence>
<accession>A0A0E9W8X3</accession>
<evidence type="ECO:0000256" key="1">
    <source>
        <dbReference type="SAM" id="SignalP"/>
    </source>
</evidence>
<sequence length="69" mass="8280">MWWIVFLLHYLLFSKMYIQEIHCQSNPPSSLCDFSTVNSKNYLFIYCIYQHCLNLSSSIYSNHLLKLLI</sequence>